<dbReference type="GO" id="GO:0043386">
    <property type="term" value="P:mycotoxin biosynthetic process"/>
    <property type="evidence" value="ECO:0007669"/>
    <property type="project" value="InterPro"/>
</dbReference>
<keyword evidence="4" id="KW-1133">Transmembrane helix</keyword>
<name>A0AA40CAK0_9PEZI</name>
<keyword evidence="6" id="KW-0472">Membrane</keyword>
<evidence type="ECO:0000256" key="4">
    <source>
        <dbReference type="ARBA" id="ARBA00022989"/>
    </source>
</evidence>
<dbReference type="PANTHER" id="PTHR33365:SF4">
    <property type="entry name" value="CYCLOCHLOROTINE BIOSYNTHESIS PROTEIN O"/>
    <property type="match status" value="1"/>
</dbReference>
<keyword evidence="3" id="KW-0812">Transmembrane</keyword>
<evidence type="ECO:0000313" key="9">
    <source>
        <dbReference type="EMBL" id="KAK0631175.1"/>
    </source>
</evidence>
<evidence type="ECO:0000256" key="6">
    <source>
        <dbReference type="ARBA" id="ARBA00023136"/>
    </source>
</evidence>
<gene>
    <name evidence="9" type="ORF">B0T17DRAFT_553691</name>
</gene>
<accession>A0AA40CAK0</accession>
<comment type="pathway">
    <text evidence="2">Mycotoxin biosynthesis.</text>
</comment>
<protein>
    <recommendedName>
        <fullName evidence="11">Cyclochlorotine biosynthesis protein O</fullName>
    </recommendedName>
</protein>
<keyword evidence="10" id="KW-1185">Reference proteome</keyword>
<sequence length="203" mass="23484">MQSSYERGFASDLVPVRSEIELTKSVYNGEVELKSDGSFFMDPASQQYVSKPSIEVDMAWTRLLDGLNIDIDQSEADLEGKTFKWPESGTYFTGLEVFHSLHCLNRLRQAMYPEYYNDLFSDPNDPPRERHIGHCINHLRQAIQCHADLTPMEWKQVGKKVILNTATQHTCRNFEKIQSWAIKRKTNFDKFKMIQNGSLTIVD</sequence>
<comment type="subcellular location">
    <subcellularLocation>
        <location evidence="1">Membrane</location>
        <topology evidence="1">Single-pass membrane protein</topology>
    </subcellularLocation>
</comment>
<dbReference type="Proteomes" id="UP001174934">
    <property type="component" value="Unassembled WGS sequence"/>
</dbReference>
<dbReference type="AlphaFoldDB" id="A0AA40CAK0"/>
<evidence type="ECO:0000256" key="5">
    <source>
        <dbReference type="ARBA" id="ARBA00023026"/>
    </source>
</evidence>
<evidence type="ECO:0000313" key="10">
    <source>
        <dbReference type="Proteomes" id="UP001174934"/>
    </source>
</evidence>
<evidence type="ECO:0000256" key="7">
    <source>
        <dbReference type="ARBA" id="ARBA00023180"/>
    </source>
</evidence>
<comment type="similarity">
    <text evidence="8">Belongs to the ustYa family.</text>
</comment>
<evidence type="ECO:0000256" key="2">
    <source>
        <dbReference type="ARBA" id="ARBA00004685"/>
    </source>
</evidence>
<evidence type="ECO:0000256" key="1">
    <source>
        <dbReference type="ARBA" id="ARBA00004167"/>
    </source>
</evidence>
<keyword evidence="5" id="KW-0843">Virulence</keyword>
<reference evidence="9" key="1">
    <citation type="submission" date="2023-06" db="EMBL/GenBank/DDBJ databases">
        <title>Genome-scale phylogeny and comparative genomics of the fungal order Sordariales.</title>
        <authorList>
            <consortium name="Lawrence Berkeley National Laboratory"/>
            <person name="Hensen N."/>
            <person name="Bonometti L."/>
            <person name="Westerberg I."/>
            <person name="Brannstrom I.O."/>
            <person name="Guillou S."/>
            <person name="Cros-Aarteil S."/>
            <person name="Calhoun S."/>
            <person name="Haridas S."/>
            <person name="Kuo A."/>
            <person name="Mondo S."/>
            <person name="Pangilinan J."/>
            <person name="Riley R."/>
            <person name="LaButti K."/>
            <person name="Andreopoulos B."/>
            <person name="Lipzen A."/>
            <person name="Chen C."/>
            <person name="Yanf M."/>
            <person name="Daum C."/>
            <person name="Ng V."/>
            <person name="Clum A."/>
            <person name="Steindorff A."/>
            <person name="Ohm R."/>
            <person name="Martin F."/>
            <person name="Silar P."/>
            <person name="Natvig D."/>
            <person name="Lalanne C."/>
            <person name="Gautier V."/>
            <person name="Ament-velasquez S.L."/>
            <person name="Kruys A."/>
            <person name="Hutchinson M.I."/>
            <person name="Powell A.J."/>
            <person name="Barry K."/>
            <person name="Miller A.N."/>
            <person name="Grigoriev I.V."/>
            <person name="Debuchy R."/>
            <person name="Gladieux P."/>
            <person name="Thoren M.H."/>
            <person name="Johannesson H."/>
        </authorList>
    </citation>
    <scope>NUCLEOTIDE SEQUENCE</scope>
    <source>
        <strain evidence="9">SMH3391-2</strain>
    </source>
</reference>
<evidence type="ECO:0008006" key="11">
    <source>
        <dbReference type="Google" id="ProtNLM"/>
    </source>
</evidence>
<dbReference type="Pfam" id="PF11807">
    <property type="entry name" value="UstYa"/>
    <property type="match status" value="1"/>
</dbReference>
<dbReference type="InterPro" id="IPR021765">
    <property type="entry name" value="UstYa-like"/>
</dbReference>
<dbReference type="PANTHER" id="PTHR33365">
    <property type="entry name" value="YALI0B05434P"/>
    <property type="match status" value="1"/>
</dbReference>
<evidence type="ECO:0000256" key="3">
    <source>
        <dbReference type="ARBA" id="ARBA00022692"/>
    </source>
</evidence>
<organism evidence="9 10">
    <name type="scientific">Bombardia bombarda</name>
    <dbReference type="NCBI Taxonomy" id="252184"/>
    <lineage>
        <taxon>Eukaryota</taxon>
        <taxon>Fungi</taxon>
        <taxon>Dikarya</taxon>
        <taxon>Ascomycota</taxon>
        <taxon>Pezizomycotina</taxon>
        <taxon>Sordariomycetes</taxon>
        <taxon>Sordariomycetidae</taxon>
        <taxon>Sordariales</taxon>
        <taxon>Lasiosphaeriaceae</taxon>
        <taxon>Bombardia</taxon>
    </lineage>
</organism>
<keyword evidence="7" id="KW-0325">Glycoprotein</keyword>
<dbReference type="EMBL" id="JAULSR010000002">
    <property type="protein sequence ID" value="KAK0631175.1"/>
    <property type="molecule type" value="Genomic_DNA"/>
</dbReference>
<comment type="caution">
    <text evidence="9">The sequence shown here is derived from an EMBL/GenBank/DDBJ whole genome shotgun (WGS) entry which is preliminary data.</text>
</comment>
<proteinExistence type="inferred from homology"/>
<evidence type="ECO:0000256" key="8">
    <source>
        <dbReference type="ARBA" id="ARBA00035112"/>
    </source>
</evidence>
<dbReference type="GO" id="GO:0016020">
    <property type="term" value="C:membrane"/>
    <property type="evidence" value="ECO:0007669"/>
    <property type="project" value="UniProtKB-SubCell"/>
</dbReference>